<dbReference type="AlphaFoldDB" id="A0A1W6ZZ85"/>
<dbReference type="SUPFAM" id="SSF140804">
    <property type="entry name" value="YidB-like"/>
    <property type="match status" value="1"/>
</dbReference>
<dbReference type="InterPro" id="IPR045372">
    <property type="entry name" value="YidB"/>
</dbReference>
<dbReference type="Gene3D" id="1.10.10.690">
    <property type="entry name" value="YidB-like"/>
    <property type="match status" value="1"/>
</dbReference>
<dbReference type="InterPro" id="IPR027405">
    <property type="entry name" value="YidB-like"/>
</dbReference>
<reference evidence="1 2" key="1">
    <citation type="submission" date="2017-05" db="EMBL/GenBank/DDBJ databases">
        <title>Full genome sequence of Pseudorhodoplanes sinuspersici.</title>
        <authorList>
            <person name="Dastgheib S.M.M."/>
            <person name="Shavandi M."/>
            <person name="Tirandaz H."/>
        </authorList>
    </citation>
    <scope>NUCLEOTIDE SEQUENCE [LARGE SCALE GENOMIC DNA]</scope>
    <source>
        <strain evidence="1 2">RIPI110</strain>
    </source>
</reference>
<dbReference type="KEGG" id="psin:CAK95_01685"/>
<accession>A0A1W6ZZ85</accession>
<evidence type="ECO:0000313" key="1">
    <source>
        <dbReference type="EMBL" id="ARQ02702.1"/>
    </source>
</evidence>
<organism evidence="1 2">
    <name type="scientific">Pseudorhodoplanes sinuspersici</name>
    <dbReference type="NCBI Taxonomy" id="1235591"/>
    <lineage>
        <taxon>Bacteria</taxon>
        <taxon>Pseudomonadati</taxon>
        <taxon>Pseudomonadota</taxon>
        <taxon>Alphaproteobacteria</taxon>
        <taxon>Hyphomicrobiales</taxon>
        <taxon>Pseudorhodoplanes</taxon>
    </lineage>
</organism>
<protein>
    <recommendedName>
        <fullName evidence="3">DUF937 domain-containing protein</fullName>
    </recommendedName>
</protein>
<dbReference type="EMBL" id="CP021112">
    <property type="protein sequence ID" value="ARQ02702.1"/>
    <property type="molecule type" value="Genomic_DNA"/>
</dbReference>
<proteinExistence type="predicted"/>
<sequence>MPDFQRGGSSGGMGGGGMGGGGLGDILGDILRGGQGGGGRASGPGGGGLGDILGDVLGGGRGMPGGGGRGGPAGGGALGDILGDILGGGRGMPTSRVAGPQGDPLGGVLSSTGGGLGGLLAGGAAGGILGDLLKQFDQSGQGAAARSWISSGENVPVAPNDIEKTFGSDIINQLAGQFGMNKDELLQGLSQTLPGVVDQLTPNGRLPTEDEIAHWK</sequence>
<evidence type="ECO:0000313" key="2">
    <source>
        <dbReference type="Proteomes" id="UP000194137"/>
    </source>
</evidence>
<dbReference type="Proteomes" id="UP000194137">
    <property type="component" value="Chromosome"/>
</dbReference>
<dbReference type="Pfam" id="PF20159">
    <property type="entry name" value="YidB"/>
    <property type="match status" value="1"/>
</dbReference>
<name>A0A1W6ZZ85_9HYPH</name>
<gene>
    <name evidence="1" type="ORF">CAK95_01685</name>
</gene>
<evidence type="ECO:0008006" key="3">
    <source>
        <dbReference type="Google" id="ProtNLM"/>
    </source>
</evidence>
<keyword evidence="2" id="KW-1185">Reference proteome</keyword>